<organism evidence="2 3">
    <name type="scientific">Natrialba asiatica (strain ATCC 700177 / DSM 12278 / JCM 9576 / FERM P-10747 / NBRC 102637 / 172P1)</name>
    <dbReference type="NCBI Taxonomy" id="29540"/>
    <lineage>
        <taxon>Archaea</taxon>
        <taxon>Methanobacteriati</taxon>
        <taxon>Methanobacteriota</taxon>
        <taxon>Stenosarchaea group</taxon>
        <taxon>Halobacteria</taxon>
        <taxon>Halobacteriales</taxon>
        <taxon>Natrialbaceae</taxon>
        <taxon>Natrialba</taxon>
    </lineage>
</organism>
<evidence type="ECO:0008006" key="4">
    <source>
        <dbReference type="Google" id="ProtNLM"/>
    </source>
</evidence>
<evidence type="ECO:0000256" key="1">
    <source>
        <dbReference type="SAM" id="Coils"/>
    </source>
</evidence>
<proteinExistence type="predicted"/>
<protein>
    <recommendedName>
        <fullName evidence="4">Coil containing protein</fullName>
    </recommendedName>
</protein>
<evidence type="ECO:0000313" key="3">
    <source>
        <dbReference type="Proteomes" id="UP000011554"/>
    </source>
</evidence>
<dbReference type="OrthoDB" id="382497at2157"/>
<feature type="coiled-coil region" evidence="1">
    <location>
        <begin position="95"/>
        <end position="122"/>
    </location>
</feature>
<name>M0AQG2_NATA1</name>
<keyword evidence="1" id="KW-0175">Coiled coil</keyword>
<dbReference type="AlphaFoldDB" id="M0AQG2"/>
<keyword evidence="3" id="KW-1185">Reference proteome</keyword>
<evidence type="ECO:0000313" key="2">
    <source>
        <dbReference type="EMBL" id="ELZ00790.1"/>
    </source>
</evidence>
<reference evidence="2 3" key="1">
    <citation type="journal article" date="2014" name="PLoS Genet.">
        <title>Phylogenetically driven sequencing of extremely halophilic archaea reveals strategies for static and dynamic osmo-response.</title>
        <authorList>
            <person name="Becker E.A."/>
            <person name="Seitzer P.M."/>
            <person name="Tritt A."/>
            <person name="Larsen D."/>
            <person name="Krusor M."/>
            <person name="Yao A.I."/>
            <person name="Wu D."/>
            <person name="Madern D."/>
            <person name="Eisen J.A."/>
            <person name="Darling A.E."/>
            <person name="Facciotti M.T."/>
        </authorList>
    </citation>
    <scope>NUCLEOTIDE SEQUENCE [LARGE SCALE GENOMIC DNA]</scope>
    <source>
        <strain evidence="2 3">DSM 12278</strain>
    </source>
</reference>
<dbReference type="Proteomes" id="UP000011554">
    <property type="component" value="Unassembled WGS sequence"/>
</dbReference>
<sequence>MSNNTERTDVAITNEAKLREIYKLVSSNINDIHNIRMSLRRINRLGDESSTGSDVDLDPLRTYVNEEGPDVLGEPDTLNYLLEECGVDPDDLENINYIIEENKRLENEIIRLRSRLADIMETQVDESTDSD</sequence>
<dbReference type="RefSeq" id="WP_006109266.1">
    <property type="nucleotide sequence ID" value="NZ_AOIO01000029.1"/>
</dbReference>
<comment type="caution">
    <text evidence="2">The sequence shown here is derived from an EMBL/GenBank/DDBJ whole genome shotgun (WGS) entry which is preliminary data.</text>
</comment>
<dbReference type="EMBL" id="AOIO01000029">
    <property type="protein sequence ID" value="ELZ00790.1"/>
    <property type="molecule type" value="Genomic_DNA"/>
</dbReference>
<gene>
    <name evidence="2" type="ORF">C481_11165</name>
</gene>
<dbReference type="PATRIC" id="fig|29540.5.peg.2259"/>
<accession>M0AQG2</accession>